<reference evidence="1" key="2">
    <citation type="submission" date="2020-09" db="EMBL/GenBank/DDBJ databases">
        <authorList>
            <person name="Sun Q."/>
            <person name="Zhou Y."/>
        </authorList>
    </citation>
    <scope>NUCLEOTIDE SEQUENCE</scope>
    <source>
        <strain evidence="1">CGMCC 1.12214</strain>
    </source>
</reference>
<comment type="caution">
    <text evidence="1">The sequence shown here is derived from an EMBL/GenBank/DDBJ whole genome shotgun (WGS) entry which is preliminary data.</text>
</comment>
<dbReference type="RefSeq" id="WP_188515966.1">
    <property type="nucleotide sequence ID" value="NZ_BMES01000001.1"/>
</dbReference>
<protein>
    <submittedName>
        <fullName evidence="1">Uncharacterized protein</fullName>
    </submittedName>
</protein>
<reference evidence="1" key="1">
    <citation type="journal article" date="2014" name="Int. J. Syst. Evol. Microbiol.">
        <title>Complete genome sequence of Corynebacterium casei LMG S-19264T (=DSM 44701T), isolated from a smear-ripened cheese.</title>
        <authorList>
            <consortium name="US DOE Joint Genome Institute (JGI-PGF)"/>
            <person name="Walter F."/>
            <person name="Albersmeier A."/>
            <person name="Kalinowski J."/>
            <person name="Ruckert C."/>
        </authorList>
    </citation>
    <scope>NUCLEOTIDE SEQUENCE</scope>
    <source>
        <strain evidence="1">CGMCC 1.12214</strain>
    </source>
</reference>
<evidence type="ECO:0000313" key="2">
    <source>
        <dbReference type="Proteomes" id="UP000603912"/>
    </source>
</evidence>
<gene>
    <name evidence="1" type="ORF">GCM10007036_02940</name>
</gene>
<name>A0A917I359_9HYPH</name>
<evidence type="ECO:0000313" key="1">
    <source>
        <dbReference type="EMBL" id="GGH07812.1"/>
    </source>
</evidence>
<proteinExistence type="predicted"/>
<keyword evidence="2" id="KW-1185">Reference proteome</keyword>
<sequence length="157" mass="17253">MTPASSPDAVLADFREAAAAADRAEEEYRRDHARRLEELARERTFAYRRFNLVREMLTYAQAVEAPDGAANAALAAVRRELNWDDDTPVRTAILGRLEPVAAAVAAIALPGEPTEVDPGAELGPALAAFESWHLAEYGAPFWALFDVYVPERPVVDF</sequence>
<accession>A0A917I359</accession>
<organism evidence="1 2">
    <name type="scientific">Alsobacter metallidurans</name>
    <dbReference type="NCBI Taxonomy" id="340221"/>
    <lineage>
        <taxon>Bacteria</taxon>
        <taxon>Pseudomonadati</taxon>
        <taxon>Pseudomonadota</taxon>
        <taxon>Alphaproteobacteria</taxon>
        <taxon>Hyphomicrobiales</taxon>
        <taxon>Alsobacteraceae</taxon>
        <taxon>Alsobacter</taxon>
    </lineage>
</organism>
<dbReference type="EMBL" id="BMES01000001">
    <property type="protein sequence ID" value="GGH07812.1"/>
    <property type="molecule type" value="Genomic_DNA"/>
</dbReference>
<dbReference type="AlphaFoldDB" id="A0A917I359"/>
<dbReference type="Proteomes" id="UP000603912">
    <property type="component" value="Unassembled WGS sequence"/>
</dbReference>